<reference evidence="2" key="1">
    <citation type="submission" date="2020-07" db="EMBL/GenBank/DDBJ databases">
        <title>Clinical and genomic characterization of carbapenemase-producing Enterobacterales causing secondary infections during the COVID-19 crisis at a New York City hospital.</title>
        <authorList>
            <person name="Gomez-Simmonds A."/>
            <person name="Annavajhala M.K."/>
            <person name="Uhlemann A.-C."/>
        </authorList>
    </citation>
    <scope>NUCLEOTIDE SEQUENCE</scope>
    <source>
        <strain evidence="2">NK1677</strain>
    </source>
</reference>
<protein>
    <submittedName>
        <fullName evidence="2">TraI domain-containing protein</fullName>
    </submittedName>
</protein>
<dbReference type="EMBL" id="JACXTN010000001">
    <property type="protein sequence ID" value="MBD3709824.1"/>
    <property type="molecule type" value="Genomic_DNA"/>
</dbReference>
<dbReference type="InterPro" id="IPR011119">
    <property type="entry name" value="Unchr_helicase_relaxase_TraI"/>
</dbReference>
<sequence>MLGTPLRQQYLQTLWDYSSLPRNLYQQYYLTPLEQCVLLMQQFPVAEQGAYAYPGGMVDCFLKTLANAVKLSKATCCRRVLTLKIRRRRGLRGLRLLSGRPCLACWTIWRISTLNRRTGRSGRRLQAFWINPTASALCQKLSRKRYMATAPCWLSGCCRKRGCVG</sequence>
<accession>A0A927DNH7</accession>
<feature type="domain" description="Uncharacterised" evidence="1">
    <location>
        <begin position="2"/>
        <end position="75"/>
    </location>
</feature>
<gene>
    <name evidence="2" type="ORF">IE996_26245</name>
</gene>
<evidence type="ECO:0000313" key="2">
    <source>
        <dbReference type="EMBL" id="MBD3709824.1"/>
    </source>
</evidence>
<organism evidence="2 3">
    <name type="scientific">Klebsiella pneumoniae</name>
    <dbReference type="NCBI Taxonomy" id="573"/>
    <lineage>
        <taxon>Bacteria</taxon>
        <taxon>Pseudomonadati</taxon>
        <taxon>Pseudomonadota</taxon>
        <taxon>Gammaproteobacteria</taxon>
        <taxon>Enterobacterales</taxon>
        <taxon>Enterobacteriaceae</taxon>
        <taxon>Klebsiella/Raoultella group</taxon>
        <taxon>Klebsiella</taxon>
        <taxon>Klebsiella pneumoniae complex</taxon>
    </lineage>
</organism>
<evidence type="ECO:0000259" key="1">
    <source>
        <dbReference type="Pfam" id="PF07514"/>
    </source>
</evidence>
<dbReference type="Proteomes" id="UP000616340">
    <property type="component" value="Unassembled WGS sequence"/>
</dbReference>
<dbReference type="Gene3D" id="1.10.3210.40">
    <property type="match status" value="1"/>
</dbReference>
<comment type="caution">
    <text evidence="2">The sequence shown here is derived from an EMBL/GenBank/DDBJ whole genome shotgun (WGS) entry which is preliminary data.</text>
</comment>
<name>A0A927DNH7_KLEPN</name>
<dbReference type="AlphaFoldDB" id="A0A927DNH7"/>
<dbReference type="Pfam" id="PF07514">
    <property type="entry name" value="TraI_2"/>
    <property type="match status" value="1"/>
</dbReference>
<evidence type="ECO:0000313" key="3">
    <source>
        <dbReference type="Proteomes" id="UP000616340"/>
    </source>
</evidence>
<proteinExistence type="predicted"/>